<keyword evidence="2" id="KW-1185">Reference proteome</keyword>
<proteinExistence type="predicted"/>
<reference evidence="1 2" key="1">
    <citation type="submission" date="2023-03" db="EMBL/GenBank/DDBJ databases">
        <title>WGS of Gossypium arboreum.</title>
        <authorList>
            <person name="Yu D."/>
        </authorList>
    </citation>
    <scope>NUCLEOTIDE SEQUENCE [LARGE SCALE GENOMIC DNA]</scope>
    <source>
        <tissue evidence="1">Leaf</tissue>
    </source>
</reference>
<organism evidence="1 2">
    <name type="scientific">Gossypium arboreum</name>
    <name type="common">Tree cotton</name>
    <name type="synonym">Gossypium nanking</name>
    <dbReference type="NCBI Taxonomy" id="29729"/>
    <lineage>
        <taxon>Eukaryota</taxon>
        <taxon>Viridiplantae</taxon>
        <taxon>Streptophyta</taxon>
        <taxon>Embryophyta</taxon>
        <taxon>Tracheophyta</taxon>
        <taxon>Spermatophyta</taxon>
        <taxon>Magnoliopsida</taxon>
        <taxon>eudicotyledons</taxon>
        <taxon>Gunneridae</taxon>
        <taxon>Pentapetalae</taxon>
        <taxon>rosids</taxon>
        <taxon>malvids</taxon>
        <taxon>Malvales</taxon>
        <taxon>Malvaceae</taxon>
        <taxon>Malvoideae</taxon>
        <taxon>Gossypium</taxon>
    </lineage>
</organism>
<protein>
    <submittedName>
        <fullName evidence="1">Uncharacterized protein</fullName>
    </submittedName>
</protein>
<dbReference type="Proteomes" id="UP001358586">
    <property type="component" value="Chromosome 8"/>
</dbReference>
<accession>A0ABR0NZP9</accession>
<dbReference type="EMBL" id="JARKNE010000008">
    <property type="protein sequence ID" value="KAK5811390.1"/>
    <property type="molecule type" value="Genomic_DNA"/>
</dbReference>
<sequence length="107" mass="12667">MAINMILPDEITTPVQREKVEKMIRELQDYKMKSEEEIIQHLITINQNISRKIVRESVGSLKLTGKQNVFDMPWMDKLVVKKLPREFMNSIPIIKIEDEEEPKEFPN</sequence>
<gene>
    <name evidence="1" type="ORF">PVK06_026720</name>
</gene>
<evidence type="ECO:0000313" key="1">
    <source>
        <dbReference type="EMBL" id="KAK5811390.1"/>
    </source>
</evidence>
<evidence type="ECO:0000313" key="2">
    <source>
        <dbReference type="Proteomes" id="UP001358586"/>
    </source>
</evidence>
<name>A0ABR0NZP9_GOSAR</name>
<comment type="caution">
    <text evidence="1">The sequence shown here is derived from an EMBL/GenBank/DDBJ whole genome shotgun (WGS) entry which is preliminary data.</text>
</comment>